<reference evidence="1" key="1">
    <citation type="submission" date="2024-05" db="EMBL/GenBank/DDBJ databases">
        <title>Isolation and characterization of Sporomusa carbonis sp. nov., a carboxydotrophic hydrogenogen in the genus of Sporomusa isolated from a charcoal burning pile.</title>
        <authorList>
            <person name="Boeer T."/>
            <person name="Rosenbaum F."/>
            <person name="Eysell L."/>
            <person name="Mueller V."/>
            <person name="Daniel R."/>
            <person name="Poehlein A."/>
        </authorList>
    </citation>
    <scope>NUCLEOTIDE SEQUENCE [LARGE SCALE GENOMIC DNA]</scope>
    <source>
        <strain evidence="1">DSM 3132</strain>
    </source>
</reference>
<protein>
    <submittedName>
        <fullName evidence="1">Uncharacterized protein</fullName>
    </submittedName>
</protein>
<evidence type="ECO:0000313" key="2">
    <source>
        <dbReference type="Proteomes" id="UP000216052"/>
    </source>
</evidence>
<evidence type="ECO:0000313" key="1">
    <source>
        <dbReference type="EMBL" id="XFO72670.1"/>
    </source>
</evidence>
<sequence>MMIFIMLGICIVFLIGYILGKRHGWKEGYREAESIVPLAIRQQSLAKGKCMICDENWIETATFENSNRDLDIL</sequence>
<accession>A0ABZ3J3M4</accession>
<proteinExistence type="predicted"/>
<dbReference type="EMBL" id="CP155571">
    <property type="protein sequence ID" value="XFO72670.1"/>
    <property type="molecule type" value="Genomic_DNA"/>
</dbReference>
<dbReference type="RefSeq" id="WP_143122464.1">
    <property type="nucleotide sequence ID" value="NZ_CP155571.1"/>
</dbReference>
<keyword evidence="2" id="KW-1185">Reference proteome</keyword>
<dbReference type="Proteomes" id="UP000216052">
    <property type="component" value="Chromosome"/>
</dbReference>
<organism evidence="1 2">
    <name type="scientific">Sporomusa acidovorans (strain ATCC 49682 / DSM 3132 / Mol)</name>
    <dbReference type="NCBI Taxonomy" id="1123286"/>
    <lineage>
        <taxon>Bacteria</taxon>
        <taxon>Bacillati</taxon>
        <taxon>Bacillota</taxon>
        <taxon>Negativicutes</taxon>
        <taxon>Selenomonadales</taxon>
        <taxon>Sporomusaceae</taxon>
        <taxon>Sporomusa</taxon>
    </lineage>
</organism>
<name>A0ABZ3J3M4_SPOA4</name>
<gene>
    <name evidence="1" type="ORF">SPACI_027230</name>
</gene>